<reference evidence="1" key="1">
    <citation type="journal article" date="2020" name="mSystems">
        <title>Genome- and Community-Level Interaction Insights into Carbon Utilization and Element Cycling Functions of Hydrothermarchaeota in Hydrothermal Sediment.</title>
        <authorList>
            <person name="Zhou Z."/>
            <person name="Liu Y."/>
            <person name="Xu W."/>
            <person name="Pan J."/>
            <person name="Luo Z.H."/>
            <person name="Li M."/>
        </authorList>
    </citation>
    <scope>NUCLEOTIDE SEQUENCE [LARGE SCALE GENOMIC DNA]</scope>
    <source>
        <strain evidence="1">SpSt-477</strain>
    </source>
</reference>
<keyword evidence="1" id="KW-0238">DNA-binding</keyword>
<gene>
    <name evidence="1" type="ORF">ENS29_12530</name>
</gene>
<dbReference type="EMBL" id="DSUH01000288">
    <property type="protein sequence ID" value="HGU33662.1"/>
    <property type="molecule type" value="Genomic_DNA"/>
</dbReference>
<comment type="caution">
    <text evidence="1">The sequence shown here is derived from an EMBL/GenBank/DDBJ whole genome shotgun (WGS) entry which is preliminary data.</text>
</comment>
<name>A0A7C4RTC3_9BACT</name>
<accession>A0A7C4RTC3</accession>
<dbReference type="Pfam" id="PF25212">
    <property type="entry name" value="HVO_A0114"/>
    <property type="match status" value="1"/>
</dbReference>
<evidence type="ECO:0000313" key="1">
    <source>
        <dbReference type="EMBL" id="HGU33662.1"/>
    </source>
</evidence>
<dbReference type="InterPro" id="IPR036390">
    <property type="entry name" value="WH_DNA-bd_sf"/>
</dbReference>
<dbReference type="AlphaFoldDB" id="A0A7C4RTC3"/>
<sequence length="114" mass="12313">MKTVVLEVRSLADSLADATHAMHTGQGDVETRIGFATPELLWQILTANRWELLKGLCGAGPMSVPEIARKLGRNIEDVNADTMALLDAGLLVRSPKGIEFPFDVVKVAFLLKAA</sequence>
<organism evidence="1">
    <name type="scientific">Desulfatirhabdium butyrativorans</name>
    <dbReference type="NCBI Taxonomy" id="340467"/>
    <lineage>
        <taxon>Bacteria</taxon>
        <taxon>Pseudomonadati</taxon>
        <taxon>Thermodesulfobacteriota</taxon>
        <taxon>Desulfobacteria</taxon>
        <taxon>Desulfobacterales</taxon>
        <taxon>Desulfatirhabdiaceae</taxon>
        <taxon>Desulfatirhabdium</taxon>
    </lineage>
</organism>
<proteinExistence type="predicted"/>
<dbReference type="SUPFAM" id="SSF46785">
    <property type="entry name" value="Winged helix' DNA-binding domain"/>
    <property type="match status" value="1"/>
</dbReference>
<protein>
    <submittedName>
        <fullName evidence="1">DNA-binding protein</fullName>
    </submittedName>
</protein>
<dbReference type="GO" id="GO:0003677">
    <property type="term" value="F:DNA binding"/>
    <property type="evidence" value="ECO:0007669"/>
    <property type="project" value="UniProtKB-KW"/>
</dbReference>